<dbReference type="Proteomes" id="UP000824533">
    <property type="component" value="Linkage Group LG17"/>
</dbReference>
<accession>A0ACC1CUB5</accession>
<proteinExistence type="predicted"/>
<reference evidence="1 2" key="1">
    <citation type="journal article" date="2021" name="Front. Genet.">
        <title>Chromosome-Level Genome Assembly Reveals Significant Gene Expansion in the Toll and IMD Signaling Pathways of Dendrolimus kikuchii.</title>
        <authorList>
            <person name="Zhou J."/>
            <person name="Wu P."/>
            <person name="Xiong Z."/>
            <person name="Liu N."/>
            <person name="Zhao N."/>
            <person name="Ji M."/>
            <person name="Qiu Y."/>
            <person name="Yang B."/>
        </authorList>
    </citation>
    <scope>NUCLEOTIDE SEQUENCE [LARGE SCALE GENOMIC DNA]</scope>
    <source>
        <strain evidence="1">Ann1</strain>
    </source>
</reference>
<keyword evidence="2" id="KW-1185">Reference proteome</keyword>
<sequence>MNKSGADPKVKKTLNRNYEQKIRSYQKHVVRDVACSSKLPLTNPSSSKETDLAEPSLCSSEALAHYLTDIKNSAIHIPKEDTNIDKGQLCAKMTKKLNFHFNDKIYKNLIELNASVEELKSKKEKRPVSIKKDLEPNIEDFYQDTKEFDSIPTIPIMRPKYKPVKNVENGDLHKLITKFECL</sequence>
<evidence type="ECO:0000313" key="2">
    <source>
        <dbReference type="Proteomes" id="UP000824533"/>
    </source>
</evidence>
<comment type="caution">
    <text evidence="1">The sequence shown here is derived from an EMBL/GenBank/DDBJ whole genome shotgun (WGS) entry which is preliminary data.</text>
</comment>
<name>A0ACC1CUB5_9NEOP</name>
<evidence type="ECO:0000313" key="1">
    <source>
        <dbReference type="EMBL" id="KAJ0174837.1"/>
    </source>
</evidence>
<dbReference type="EMBL" id="CM034403">
    <property type="protein sequence ID" value="KAJ0174837.1"/>
    <property type="molecule type" value="Genomic_DNA"/>
</dbReference>
<gene>
    <name evidence="1" type="ORF">K1T71_009945</name>
</gene>
<organism evidence="1 2">
    <name type="scientific">Dendrolimus kikuchii</name>
    <dbReference type="NCBI Taxonomy" id="765133"/>
    <lineage>
        <taxon>Eukaryota</taxon>
        <taxon>Metazoa</taxon>
        <taxon>Ecdysozoa</taxon>
        <taxon>Arthropoda</taxon>
        <taxon>Hexapoda</taxon>
        <taxon>Insecta</taxon>
        <taxon>Pterygota</taxon>
        <taxon>Neoptera</taxon>
        <taxon>Endopterygota</taxon>
        <taxon>Lepidoptera</taxon>
        <taxon>Glossata</taxon>
        <taxon>Ditrysia</taxon>
        <taxon>Bombycoidea</taxon>
        <taxon>Lasiocampidae</taxon>
        <taxon>Dendrolimus</taxon>
    </lineage>
</organism>
<protein>
    <submittedName>
        <fullName evidence="1">Uncharacterized protein</fullName>
    </submittedName>
</protein>